<evidence type="ECO:0000313" key="2">
    <source>
        <dbReference type="Proteomes" id="UP000616151"/>
    </source>
</evidence>
<evidence type="ECO:0000313" key="1">
    <source>
        <dbReference type="EMBL" id="MBK1866423.1"/>
    </source>
</evidence>
<protein>
    <submittedName>
        <fullName evidence="1">Thermonuclease family protein</fullName>
    </submittedName>
</protein>
<organism evidence="1 2">
    <name type="scientific">Taklimakanibacter albus</name>
    <dbReference type="NCBI Taxonomy" id="2800327"/>
    <lineage>
        <taxon>Bacteria</taxon>
        <taxon>Pseudomonadati</taxon>
        <taxon>Pseudomonadota</taxon>
        <taxon>Alphaproteobacteria</taxon>
        <taxon>Hyphomicrobiales</taxon>
        <taxon>Aestuariivirgaceae</taxon>
        <taxon>Taklimakanibacter</taxon>
    </lineage>
</organism>
<proteinExistence type="predicted"/>
<dbReference type="EMBL" id="JAENHL010000006">
    <property type="protein sequence ID" value="MBK1866423.1"/>
    <property type="molecule type" value="Genomic_DNA"/>
</dbReference>
<reference evidence="1" key="1">
    <citation type="submission" date="2021-01" db="EMBL/GenBank/DDBJ databases">
        <authorList>
            <person name="Sun Q."/>
        </authorList>
    </citation>
    <scope>NUCLEOTIDE SEQUENCE</scope>
    <source>
        <strain evidence="1">YIM B02566</strain>
    </source>
</reference>
<accession>A0ACC5R1Y9</accession>
<keyword evidence="2" id="KW-1185">Reference proteome</keyword>
<name>A0ACC5R1Y9_9HYPH</name>
<dbReference type="Proteomes" id="UP000616151">
    <property type="component" value="Unassembled WGS sequence"/>
</dbReference>
<gene>
    <name evidence="1" type="ORF">JHL16_08680</name>
</gene>
<comment type="caution">
    <text evidence="1">The sequence shown here is derived from an EMBL/GenBank/DDBJ whole genome shotgun (WGS) entry which is preliminary data.</text>
</comment>
<sequence>MKPLLVLAALVLLIPGPAAHAAAASGKATIIDGDTISVMMDGGTVFARPIVVRIHGIDAPETGQKCQLPKGTWDCSRAAIKALAAMAEGKVVVCDPRGRDDYGRLIGKCSTKGEPDIGAKLVASGLAWAFIKYSTDYSHLEETPRAKRIGIWQSKTQPPWEYRARRWETAAQIVPTKDCPIKGNVSAKGERIYHAPWSRHYARTRVEPAKGERWFCTEAEAIAAGWRAPYR</sequence>